<evidence type="ECO:0000313" key="5">
    <source>
        <dbReference type="EMBL" id="KAL3375153.1"/>
    </source>
</evidence>
<dbReference type="PANTHER" id="PTHR13780">
    <property type="entry name" value="AMP-ACTIVATED PROTEIN KINASE, GAMMA REGULATORY SUBUNIT"/>
    <property type="match status" value="1"/>
</dbReference>
<dbReference type="SUPFAM" id="SSF81296">
    <property type="entry name" value="E set domains"/>
    <property type="match status" value="1"/>
</dbReference>
<keyword evidence="2 3" id="KW-0129">CBS domain</keyword>
<dbReference type="AlphaFoldDB" id="A0ABD2V627"/>
<sequence length="530" mass="59276">HAYIFSINIISPLCWLLFIRRYRCSFTPPFSSGISIDFFFFTISCPKPCIYTKSHKGSSSVSEVEMVLVTFTWSHGGTHVFLCGSFDGWSEQIPMNLVEGSAAVFQRTVDVPPGYHKYKFLVDGIWQVDQDQLCVQDEYGAINNLVFVKESVSMPSTLIREDAQSKLVSGFTSSTHLEASSSSESQLKPVMQLNNEIDVSRHRLLMFLSSSQAYELIPNSGKVFALDTEVAVKQAFHIMYEQRLAVMPLWDGQNAMISGMLTAADFILILLKLQESHPMLTHDELEMHTISAWKYGKFQLQAEVSGAMIPPNRRVLQAGPDESLKDVALTLLQNKISAVPVLHSSEDGSSSQLLHTACLAGILNHICRHFRHSLEYLPIVQQPVGNLPFGTWTREVGGRASSRVLLTLHSGDLLSSALKLLIEGEISSIPIVDDNGALINVYSRSDITSLARGNVYARFRLDQMIMTQVLQVLDEASRDRCRTCTRFDSLYRIMEVLSDPTVRRVVVIDPNSRHVEGIITLRDVFNLLLG</sequence>
<keyword evidence="1" id="KW-0677">Repeat</keyword>
<proteinExistence type="predicted"/>
<dbReference type="SUPFAM" id="SSF54631">
    <property type="entry name" value="CBS-domain pair"/>
    <property type="match status" value="2"/>
</dbReference>
<dbReference type="SMART" id="SM00116">
    <property type="entry name" value="CBS"/>
    <property type="match status" value="3"/>
</dbReference>
<dbReference type="Pfam" id="PF16561">
    <property type="entry name" value="AMPK1_CBM"/>
    <property type="match status" value="1"/>
</dbReference>
<dbReference type="Proteomes" id="UP001627284">
    <property type="component" value="Unassembled WGS sequence"/>
</dbReference>
<dbReference type="InterPro" id="IPR050511">
    <property type="entry name" value="AMPK_gamma/SDS23_families"/>
</dbReference>
<dbReference type="InterPro" id="IPR032640">
    <property type="entry name" value="AMPK1_CBM"/>
</dbReference>
<dbReference type="InterPro" id="IPR000644">
    <property type="entry name" value="CBS_dom"/>
</dbReference>
<feature type="domain" description="CBS" evidence="4">
    <location>
        <begin position="216"/>
        <end position="279"/>
    </location>
</feature>
<comment type="caution">
    <text evidence="5">The sequence shown here is derived from an EMBL/GenBank/DDBJ whole genome shotgun (WGS) entry which is preliminary data.</text>
</comment>
<gene>
    <name evidence="5" type="ORF">AABB24_006583</name>
</gene>
<dbReference type="InterPro" id="IPR046342">
    <property type="entry name" value="CBS_dom_sf"/>
</dbReference>
<dbReference type="CDD" id="cd02859">
    <property type="entry name" value="E_set_AMPKbeta_like_N"/>
    <property type="match status" value="1"/>
</dbReference>
<reference evidence="5 6" key="1">
    <citation type="submission" date="2024-05" db="EMBL/GenBank/DDBJ databases">
        <title>De novo assembly of an allotetraploid wild potato.</title>
        <authorList>
            <person name="Hosaka A.J."/>
        </authorList>
    </citation>
    <scope>NUCLEOTIDE SEQUENCE [LARGE SCALE GENOMIC DNA]</scope>
    <source>
        <tissue evidence="5">Young leaves</tissue>
    </source>
</reference>
<keyword evidence="6" id="KW-1185">Reference proteome</keyword>
<dbReference type="InterPro" id="IPR013783">
    <property type="entry name" value="Ig-like_fold"/>
</dbReference>
<protein>
    <recommendedName>
        <fullName evidence="4">CBS domain-containing protein</fullName>
    </recommendedName>
</protein>
<name>A0ABD2V627_9SOLN</name>
<dbReference type="Gene3D" id="3.10.580.10">
    <property type="entry name" value="CBS-domain"/>
    <property type="match status" value="2"/>
</dbReference>
<evidence type="ECO:0000259" key="4">
    <source>
        <dbReference type="PROSITE" id="PS51371"/>
    </source>
</evidence>
<dbReference type="Gene3D" id="2.60.40.10">
    <property type="entry name" value="Immunoglobulins"/>
    <property type="match status" value="1"/>
</dbReference>
<dbReference type="Pfam" id="PF00571">
    <property type="entry name" value="CBS"/>
    <property type="match status" value="3"/>
</dbReference>
<organism evidence="5 6">
    <name type="scientific">Solanum stoloniferum</name>
    <dbReference type="NCBI Taxonomy" id="62892"/>
    <lineage>
        <taxon>Eukaryota</taxon>
        <taxon>Viridiplantae</taxon>
        <taxon>Streptophyta</taxon>
        <taxon>Embryophyta</taxon>
        <taxon>Tracheophyta</taxon>
        <taxon>Spermatophyta</taxon>
        <taxon>Magnoliopsida</taxon>
        <taxon>eudicotyledons</taxon>
        <taxon>Gunneridae</taxon>
        <taxon>Pentapetalae</taxon>
        <taxon>asterids</taxon>
        <taxon>lamiids</taxon>
        <taxon>Solanales</taxon>
        <taxon>Solanaceae</taxon>
        <taxon>Solanoideae</taxon>
        <taxon>Solaneae</taxon>
        <taxon>Solanum</taxon>
    </lineage>
</organism>
<evidence type="ECO:0000256" key="3">
    <source>
        <dbReference type="PROSITE-ProRule" id="PRU00703"/>
    </source>
</evidence>
<accession>A0ABD2V627</accession>
<feature type="non-terminal residue" evidence="5">
    <location>
        <position position="1"/>
    </location>
</feature>
<feature type="domain" description="CBS" evidence="4">
    <location>
        <begin position="476"/>
        <end position="530"/>
    </location>
</feature>
<evidence type="ECO:0000313" key="6">
    <source>
        <dbReference type="Proteomes" id="UP001627284"/>
    </source>
</evidence>
<evidence type="ECO:0000256" key="1">
    <source>
        <dbReference type="ARBA" id="ARBA00022737"/>
    </source>
</evidence>
<dbReference type="EMBL" id="JBJKTR010000003">
    <property type="protein sequence ID" value="KAL3375153.1"/>
    <property type="molecule type" value="Genomic_DNA"/>
</dbReference>
<evidence type="ECO:0000256" key="2">
    <source>
        <dbReference type="ARBA" id="ARBA00023122"/>
    </source>
</evidence>
<dbReference type="GO" id="GO:0009507">
    <property type="term" value="C:chloroplast"/>
    <property type="evidence" value="ECO:0007669"/>
    <property type="project" value="UniProtKB-ARBA"/>
</dbReference>
<dbReference type="PROSITE" id="PS51371">
    <property type="entry name" value="CBS"/>
    <property type="match status" value="3"/>
</dbReference>
<feature type="domain" description="CBS" evidence="4">
    <location>
        <begin position="401"/>
        <end position="458"/>
    </location>
</feature>
<dbReference type="InterPro" id="IPR014756">
    <property type="entry name" value="Ig_E-set"/>
</dbReference>
<dbReference type="PANTHER" id="PTHR13780:SF131">
    <property type="entry name" value="SUCROSE NONFERMENTING 4-LIKE PROTEIN ISOFORM X1"/>
    <property type="match status" value="1"/>
</dbReference>